<dbReference type="PANTHER" id="PTHR30176:SF3">
    <property type="entry name" value="FERREDOXIN-TYPE PROTEIN NAPH"/>
    <property type="match status" value="1"/>
</dbReference>
<protein>
    <recommendedName>
        <fullName evidence="8">4Fe-4S ferredoxin-type domain-containing protein</fullName>
    </recommendedName>
</protein>
<gene>
    <name evidence="9" type="ORF">GCM10011357_15160</name>
</gene>
<feature type="transmembrane region" description="Helical" evidence="7">
    <location>
        <begin position="224"/>
        <end position="243"/>
    </location>
</feature>
<evidence type="ECO:0000259" key="8">
    <source>
        <dbReference type="PROSITE" id="PS51379"/>
    </source>
</evidence>
<keyword evidence="2" id="KW-0004">4Fe-4S</keyword>
<dbReference type="Gene3D" id="2.60.40.10">
    <property type="entry name" value="Immunoglobulins"/>
    <property type="match status" value="1"/>
</dbReference>
<evidence type="ECO:0000256" key="6">
    <source>
        <dbReference type="ARBA" id="ARBA00023014"/>
    </source>
</evidence>
<dbReference type="PROSITE" id="PS51379">
    <property type="entry name" value="4FE4S_FER_2"/>
    <property type="match status" value="1"/>
</dbReference>
<dbReference type="NCBIfam" id="TIGR02745">
    <property type="entry name" value="ccoG_rdxA_fixG"/>
    <property type="match status" value="1"/>
</dbReference>
<keyword evidence="6" id="KW-0411">Iron-sulfur</keyword>
<dbReference type="InterPro" id="IPR032879">
    <property type="entry name" value="FixG_C"/>
</dbReference>
<keyword evidence="10" id="KW-1185">Reference proteome</keyword>
<dbReference type="Pfam" id="PF13746">
    <property type="entry name" value="Fer4_18"/>
    <property type="match status" value="1"/>
</dbReference>
<dbReference type="SUPFAM" id="SSF54862">
    <property type="entry name" value="4Fe-4S ferredoxins"/>
    <property type="match status" value="1"/>
</dbReference>
<feature type="transmembrane region" description="Helical" evidence="7">
    <location>
        <begin position="47"/>
        <end position="66"/>
    </location>
</feature>
<dbReference type="Proteomes" id="UP000614272">
    <property type="component" value="Unassembled WGS sequence"/>
</dbReference>
<evidence type="ECO:0000256" key="2">
    <source>
        <dbReference type="ARBA" id="ARBA00022485"/>
    </source>
</evidence>
<feature type="transmembrane region" description="Helical" evidence="7">
    <location>
        <begin position="78"/>
        <end position="97"/>
    </location>
</feature>
<dbReference type="InterPro" id="IPR051684">
    <property type="entry name" value="Electron_Trans/Redox"/>
</dbReference>
<evidence type="ECO:0000256" key="3">
    <source>
        <dbReference type="ARBA" id="ARBA00022723"/>
    </source>
</evidence>
<keyword evidence="4" id="KW-0249">Electron transport</keyword>
<dbReference type="InterPro" id="IPR017900">
    <property type="entry name" value="4Fe4S_Fe_S_CS"/>
</dbReference>
<dbReference type="InterPro" id="IPR009051">
    <property type="entry name" value="Helical_ferredxn"/>
</dbReference>
<dbReference type="Pfam" id="PF11614">
    <property type="entry name" value="FixG_C"/>
    <property type="match status" value="1"/>
</dbReference>
<dbReference type="PROSITE" id="PS00198">
    <property type="entry name" value="4FE4S_FER_1"/>
    <property type="match status" value="1"/>
</dbReference>
<keyword evidence="3" id="KW-0479">Metal-binding</keyword>
<comment type="caution">
    <text evidence="9">The sequence shown here is derived from an EMBL/GenBank/DDBJ whole genome shotgun (WGS) entry which is preliminary data.</text>
</comment>
<evidence type="ECO:0000256" key="4">
    <source>
        <dbReference type="ARBA" id="ARBA00022982"/>
    </source>
</evidence>
<dbReference type="InterPro" id="IPR014116">
    <property type="entry name" value="Cyt_c_oxidase_cbb3_FixG"/>
</dbReference>
<organism evidence="9 10">
    <name type="scientific">Lacimicrobium alkaliphilum</name>
    <dbReference type="NCBI Taxonomy" id="1526571"/>
    <lineage>
        <taxon>Bacteria</taxon>
        <taxon>Pseudomonadati</taxon>
        <taxon>Pseudomonadota</taxon>
        <taxon>Gammaproteobacteria</taxon>
        <taxon>Alteromonadales</taxon>
        <taxon>Alteromonadaceae</taxon>
        <taxon>Lacimicrobium</taxon>
    </lineage>
</organism>
<reference evidence="10" key="1">
    <citation type="journal article" date="2019" name="Int. J. Syst. Evol. Microbiol.">
        <title>The Global Catalogue of Microorganisms (GCM) 10K type strain sequencing project: providing services to taxonomists for standard genome sequencing and annotation.</title>
        <authorList>
            <consortium name="The Broad Institute Genomics Platform"/>
            <consortium name="The Broad Institute Genome Sequencing Center for Infectious Disease"/>
            <person name="Wu L."/>
            <person name="Ma J."/>
        </authorList>
    </citation>
    <scope>NUCLEOTIDE SEQUENCE [LARGE SCALE GENOMIC DNA]</scope>
    <source>
        <strain evidence="10">CGMCC 1.12923</strain>
    </source>
</reference>
<feature type="domain" description="4Fe-4S ferredoxin-type" evidence="8">
    <location>
        <begin position="147"/>
        <end position="175"/>
    </location>
</feature>
<dbReference type="PANTHER" id="PTHR30176">
    <property type="entry name" value="FERREDOXIN-TYPE PROTEIN NAPH"/>
    <property type="match status" value="1"/>
</dbReference>
<keyword evidence="7" id="KW-0812">Transmembrane</keyword>
<accession>A0ABQ1R732</accession>
<evidence type="ECO:0000256" key="7">
    <source>
        <dbReference type="SAM" id="Phobius"/>
    </source>
</evidence>
<keyword evidence="7" id="KW-1133">Transmembrane helix</keyword>
<keyword evidence="7" id="KW-0472">Membrane</keyword>
<evidence type="ECO:0000256" key="5">
    <source>
        <dbReference type="ARBA" id="ARBA00023004"/>
    </source>
</evidence>
<name>A0ABQ1R732_9ALTE</name>
<dbReference type="EMBL" id="BMGJ01000004">
    <property type="protein sequence ID" value="GGD60823.1"/>
    <property type="molecule type" value="Genomic_DNA"/>
</dbReference>
<evidence type="ECO:0000313" key="10">
    <source>
        <dbReference type="Proteomes" id="UP000614272"/>
    </source>
</evidence>
<dbReference type="InterPro" id="IPR017896">
    <property type="entry name" value="4Fe4S_Fe-S-bd"/>
</dbReference>
<evidence type="ECO:0000256" key="1">
    <source>
        <dbReference type="ARBA" id="ARBA00022448"/>
    </source>
</evidence>
<keyword evidence="1" id="KW-0813">Transport</keyword>
<keyword evidence="5" id="KW-0408">Iron</keyword>
<sequence length="353" mass="39422">MCPQTVFTFLFVWIEEKVEGARNKRIHLDHQPFSLQKVLKKSVKHSLWLVIATITALTFVGYFTPIKTLVADFATFELGFWPLFFIVFFTLCTYGNAGWMRETMCTHMCPYSRFQSSMFDNDTVTVTYDRARGESRGPRPKKLSAEQVKTMGLGDCIDCNLCVQVCPTGIDIRNGLQYECINCGACVDACNGVMAKMGYEPGLISFTSANALKGKAAALLRPKVIGYFIVLLCMIAALSFELITKKPLDIDVVRDRANLYRETLNGSIENVYTLVIMNKEQHAQKVSISTEGLPKPVFHGKLSLTIEGGQMVRHPITIELDSQSIEQAVTPFSIIVTNESGDAVNSDSTFIFR</sequence>
<evidence type="ECO:0000313" key="9">
    <source>
        <dbReference type="EMBL" id="GGD60823.1"/>
    </source>
</evidence>
<dbReference type="InterPro" id="IPR013783">
    <property type="entry name" value="Ig-like_fold"/>
</dbReference>
<dbReference type="Gene3D" id="1.10.1060.10">
    <property type="entry name" value="Alpha-helical ferredoxin"/>
    <property type="match status" value="1"/>
</dbReference>
<proteinExistence type="predicted"/>